<evidence type="ECO:0000256" key="3">
    <source>
        <dbReference type="ARBA" id="ARBA00022664"/>
    </source>
</evidence>
<dbReference type="CDD" id="cd00200">
    <property type="entry name" value="WD40"/>
    <property type="match status" value="1"/>
</dbReference>
<sequence length="676" mass="71814">MAVTAAASATPGAGPSRPRGPDTWAPKRYLEPNHPDNEEVLEQAAYQAAVTRPAGDTRSNRKYKPRRTVDYMGGVQKWRMLSKKQAIPITLPPIHPNPSDIINLLPPVAHIDDPSTSICDYFVHTSINKERSPTRVVQWTPDARRLLTGNDKGQFTLWNGASFNYESITQVHDDSIRSMAYSHNGTALVSTDKAGTIKYFTPHLTNIHGFQGHREACHGISWSPNDERFVTGGDDGLVKIWNYRAASSERELSGHGWDVRCVDWHPTKGLVVSGSKDMLVKFWDPRTGKELSTLHSHKAVINAASWNPEGHIVATAGGDGYIRLFDIRTFRELDALKGTKEVNTLTWHPIHHSLLASGDAGGAIAYWSLLAPDPSKPVTLLEAAHDDAIFSLSFHPLGHILCSGSKDFTARFWCRARPGGGHEIDKYHLGEEGAFRAEAEEATKSRWPDLPQENKAPPGIGGVPGLPGFGAKPNVPSGNSTPTRGPSGPPGLGGPPPGLARGPGTGTPPLPPPGIGRAPLPSQAQAGPQRRQWGRDAQPPPGRFDNAHGGPGAGGPGGPPGRGFDQPPAARFDRDGPRGFDRDPRRQAHGQGGPGGPQQGHQQGHQQGFGQNGYGQRPGFGPGAGQGRPGGPPQGGAGPGGHGGPGGQGGFRGGHGGHGGQRGGHGGYQQQPYGRR</sequence>
<feature type="repeat" description="WD" evidence="8">
    <location>
        <begin position="210"/>
        <end position="251"/>
    </location>
</feature>
<reference evidence="11" key="2">
    <citation type="submission" date="2023-06" db="EMBL/GenBank/DDBJ databases">
        <authorList>
            <person name="Kobayashi Y."/>
            <person name="Kayamori A."/>
            <person name="Aoki K."/>
            <person name="Shiwa Y."/>
            <person name="Fujita N."/>
            <person name="Sugita T."/>
            <person name="Iwasaki W."/>
            <person name="Tanaka N."/>
            <person name="Takashima M."/>
        </authorList>
    </citation>
    <scope>NUCLEOTIDE SEQUENCE</scope>
    <source>
        <strain evidence="11">HIS016</strain>
    </source>
</reference>
<dbReference type="PROSITE" id="PS50082">
    <property type="entry name" value="WD_REPEATS_2"/>
    <property type="match status" value="4"/>
</dbReference>
<feature type="compositionally biased region" description="Low complexity" evidence="10">
    <location>
        <begin position="476"/>
        <end position="486"/>
    </location>
</feature>
<keyword evidence="5 9" id="KW-0539">Nucleus</keyword>
<gene>
    <name evidence="11" type="primary">PFS2</name>
    <name evidence="11" type="ORF">CspeluHIS016_0600250</name>
</gene>
<evidence type="ECO:0000256" key="2">
    <source>
        <dbReference type="ARBA" id="ARBA00022574"/>
    </source>
</evidence>
<feature type="region of interest" description="Disordered" evidence="10">
    <location>
        <begin position="1"/>
        <end position="36"/>
    </location>
</feature>
<dbReference type="InterPro" id="IPR015943">
    <property type="entry name" value="WD40/YVTN_repeat-like_dom_sf"/>
</dbReference>
<dbReference type="PROSITE" id="PS50294">
    <property type="entry name" value="WD_REPEATS_REGION"/>
    <property type="match status" value="4"/>
</dbReference>
<reference evidence="11" key="1">
    <citation type="journal article" date="2023" name="BMC Genomics">
        <title>Chromosome-level genome assemblies of Cutaneotrichosporon spp. (Trichosporonales, Basidiomycota) reveal imbalanced evolution between nucleotide sequences and chromosome synteny.</title>
        <authorList>
            <person name="Kobayashi Y."/>
            <person name="Kayamori A."/>
            <person name="Aoki K."/>
            <person name="Shiwa Y."/>
            <person name="Matsutani M."/>
            <person name="Fujita N."/>
            <person name="Sugita T."/>
            <person name="Iwasaki W."/>
            <person name="Tanaka N."/>
            <person name="Takashima M."/>
        </authorList>
    </citation>
    <scope>NUCLEOTIDE SEQUENCE</scope>
    <source>
        <strain evidence="11">HIS016</strain>
    </source>
</reference>
<evidence type="ECO:0000256" key="5">
    <source>
        <dbReference type="ARBA" id="ARBA00023242"/>
    </source>
</evidence>
<keyword evidence="4" id="KW-0677">Repeat</keyword>
<feature type="compositionally biased region" description="Gly residues" evidence="10">
    <location>
        <begin position="459"/>
        <end position="468"/>
    </location>
</feature>
<feature type="compositionally biased region" description="Basic and acidic residues" evidence="10">
    <location>
        <begin position="436"/>
        <end position="447"/>
    </location>
</feature>
<feature type="compositionally biased region" description="Low complexity" evidence="10">
    <location>
        <begin position="1"/>
        <end position="16"/>
    </location>
</feature>
<protein>
    <recommendedName>
        <fullName evidence="7 9">Polyadenylation factor subunit 2</fullName>
    </recommendedName>
</protein>
<evidence type="ECO:0000313" key="11">
    <source>
        <dbReference type="EMBL" id="GMK58583.1"/>
    </source>
</evidence>
<evidence type="ECO:0000256" key="10">
    <source>
        <dbReference type="SAM" id="MobiDB-lite"/>
    </source>
</evidence>
<feature type="repeat" description="WD" evidence="8">
    <location>
        <begin position="382"/>
        <end position="413"/>
    </location>
</feature>
<proteinExistence type="predicted"/>
<feature type="region of interest" description="Disordered" evidence="10">
    <location>
        <begin position="436"/>
        <end position="676"/>
    </location>
</feature>
<comment type="caution">
    <text evidence="11">The sequence shown here is derived from an EMBL/GenBank/DDBJ whole genome shotgun (WGS) entry which is preliminary data.</text>
</comment>
<dbReference type="Proteomes" id="UP001222932">
    <property type="component" value="Unassembled WGS sequence"/>
</dbReference>
<comment type="subcellular location">
    <subcellularLocation>
        <location evidence="1 9">Nucleus</location>
    </subcellularLocation>
</comment>
<dbReference type="Pfam" id="PF00400">
    <property type="entry name" value="WD40"/>
    <property type="match status" value="5"/>
</dbReference>
<dbReference type="PANTHER" id="PTHR22836">
    <property type="entry name" value="WD40 REPEAT PROTEIN"/>
    <property type="match status" value="1"/>
</dbReference>
<evidence type="ECO:0000256" key="1">
    <source>
        <dbReference type="ARBA" id="ARBA00004123"/>
    </source>
</evidence>
<feature type="compositionally biased region" description="Basic and acidic residues" evidence="10">
    <location>
        <begin position="571"/>
        <end position="586"/>
    </location>
</feature>
<keyword evidence="12" id="KW-1185">Reference proteome</keyword>
<keyword evidence="2 8" id="KW-0853">WD repeat</keyword>
<keyword evidence="3 9" id="KW-0507">mRNA processing</keyword>
<dbReference type="SUPFAM" id="SSF50978">
    <property type="entry name" value="WD40 repeat-like"/>
    <property type="match status" value="1"/>
</dbReference>
<dbReference type="AlphaFoldDB" id="A0AAD3YDY2"/>
<dbReference type="GO" id="GO:0005847">
    <property type="term" value="C:mRNA cleavage and polyadenylation specificity factor complex"/>
    <property type="evidence" value="ECO:0007669"/>
    <property type="project" value="TreeGrafter"/>
</dbReference>
<dbReference type="InterPro" id="IPR001680">
    <property type="entry name" value="WD40_rpt"/>
</dbReference>
<feature type="compositionally biased region" description="Pro residues" evidence="10">
    <location>
        <begin position="487"/>
        <end position="498"/>
    </location>
</feature>
<feature type="compositionally biased region" description="Low complexity" evidence="10">
    <location>
        <begin position="599"/>
        <end position="609"/>
    </location>
</feature>
<dbReference type="PANTHER" id="PTHR22836:SF0">
    <property type="entry name" value="PRE-MRNA 3' END PROCESSING PROTEIN WDR33"/>
    <property type="match status" value="1"/>
</dbReference>
<dbReference type="GO" id="GO:0031124">
    <property type="term" value="P:mRNA 3'-end processing"/>
    <property type="evidence" value="ECO:0007669"/>
    <property type="project" value="UniProtKB-UniRule"/>
</dbReference>
<comment type="function">
    <text evidence="6">Required for 3'-end cleavage and polyadenylation of pre-mRNAs. Also involved in chromosome segregation where it has a role in chromosome attachment to the mitotic spindle.</text>
</comment>
<dbReference type="Gene3D" id="2.130.10.10">
    <property type="entry name" value="YVTN repeat-like/Quinoprotein amine dehydrogenase"/>
    <property type="match status" value="3"/>
</dbReference>
<evidence type="ECO:0000256" key="8">
    <source>
        <dbReference type="PROSITE-ProRule" id="PRU00221"/>
    </source>
</evidence>
<dbReference type="EMBL" id="BTCM01000006">
    <property type="protein sequence ID" value="GMK58583.1"/>
    <property type="molecule type" value="Genomic_DNA"/>
</dbReference>
<dbReference type="InterPro" id="IPR045245">
    <property type="entry name" value="Pfs2-like"/>
</dbReference>
<name>A0AAD3YDY2_9TREE</name>
<feature type="repeat" description="WD" evidence="8">
    <location>
        <begin position="252"/>
        <end position="293"/>
    </location>
</feature>
<evidence type="ECO:0000256" key="6">
    <source>
        <dbReference type="ARBA" id="ARBA00025498"/>
    </source>
</evidence>
<feature type="repeat" description="WD" evidence="8">
    <location>
        <begin position="294"/>
        <end position="335"/>
    </location>
</feature>
<accession>A0AAD3YDY2</accession>
<organism evidence="11 12">
    <name type="scientific">Cutaneotrichosporon spelunceum</name>
    <dbReference type="NCBI Taxonomy" id="1672016"/>
    <lineage>
        <taxon>Eukaryota</taxon>
        <taxon>Fungi</taxon>
        <taxon>Dikarya</taxon>
        <taxon>Basidiomycota</taxon>
        <taxon>Agaricomycotina</taxon>
        <taxon>Tremellomycetes</taxon>
        <taxon>Trichosporonales</taxon>
        <taxon>Trichosporonaceae</taxon>
        <taxon>Cutaneotrichosporon</taxon>
    </lineage>
</organism>
<dbReference type="SMART" id="SM00320">
    <property type="entry name" value="WD40"/>
    <property type="match status" value="7"/>
</dbReference>
<evidence type="ECO:0000256" key="7">
    <source>
        <dbReference type="ARBA" id="ARBA00026154"/>
    </source>
</evidence>
<evidence type="ECO:0000256" key="4">
    <source>
        <dbReference type="ARBA" id="ARBA00022737"/>
    </source>
</evidence>
<evidence type="ECO:0000256" key="9">
    <source>
        <dbReference type="RuleBase" id="RU369034"/>
    </source>
</evidence>
<feature type="compositionally biased region" description="Gly residues" evidence="10">
    <location>
        <begin position="610"/>
        <end position="667"/>
    </location>
</feature>
<dbReference type="FunFam" id="2.130.10.10:FF:000069">
    <property type="entry name" value="WD repeat domain 33"/>
    <property type="match status" value="1"/>
</dbReference>
<dbReference type="InterPro" id="IPR036322">
    <property type="entry name" value="WD40_repeat_dom_sf"/>
</dbReference>
<evidence type="ECO:0000313" key="12">
    <source>
        <dbReference type="Proteomes" id="UP001222932"/>
    </source>
</evidence>